<reference evidence="2 3" key="1">
    <citation type="submission" date="2024-01" db="EMBL/GenBank/DDBJ databases">
        <title>Genomic insights into the taxonomy and metabolism of the cyanobacterium Pannus brasiliensis CCIBt3594.</title>
        <authorList>
            <person name="Machado M."/>
            <person name="Botero N.B."/>
            <person name="Andreote A.P.D."/>
            <person name="Feitosa A.M.T."/>
            <person name="Popin R."/>
            <person name="Sivonen K."/>
            <person name="Fiore M.F."/>
        </authorList>
    </citation>
    <scope>NUCLEOTIDE SEQUENCE [LARGE SCALE GENOMIC DNA]</scope>
    <source>
        <strain evidence="2 3">CCIBt3594</strain>
    </source>
</reference>
<evidence type="ECO:0000256" key="1">
    <source>
        <dbReference type="SAM" id="MobiDB-lite"/>
    </source>
</evidence>
<dbReference type="Proteomes" id="UP001328733">
    <property type="component" value="Unassembled WGS sequence"/>
</dbReference>
<sequence length="94" mass="9884">MIIANLSHMETIAQDHAIHGGGYEKKYCEAYKPVKPETVEKPYKPGIAIALANAEAKASGLKFAFTDTDTFTEAKSGPHGVSAVSTSSSKAIAS</sequence>
<accession>A0AAW9R066</accession>
<feature type="compositionally biased region" description="Polar residues" evidence="1">
    <location>
        <begin position="83"/>
        <end position="94"/>
    </location>
</feature>
<evidence type="ECO:0000313" key="3">
    <source>
        <dbReference type="Proteomes" id="UP001328733"/>
    </source>
</evidence>
<feature type="region of interest" description="Disordered" evidence="1">
    <location>
        <begin position="74"/>
        <end position="94"/>
    </location>
</feature>
<name>A0AAW9R066_9CHRO</name>
<protein>
    <submittedName>
        <fullName evidence="2">Uncharacterized protein</fullName>
    </submittedName>
</protein>
<proteinExistence type="predicted"/>
<organism evidence="2 3">
    <name type="scientific">Pannus brasiliensis CCIBt3594</name>
    <dbReference type="NCBI Taxonomy" id="1427578"/>
    <lineage>
        <taxon>Bacteria</taxon>
        <taxon>Bacillati</taxon>
        <taxon>Cyanobacteriota</taxon>
        <taxon>Cyanophyceae</taxon>
        <taxon>Oscillatoriophycideae</taxon>
        <taxon>Chroococcales</taxon>
        <taxon>Microcystaceae</taxon>
        <taxon>Pannus</taxon>
    </lineage>
</organism>
<dbReference type="RefSeq" id="WP_332867005.1">
    <property type="nucleotide sequence ID" value="NZ_JBAFSM010000051.1"/>
</dbReference>
<comment type="caution">
    <text evidence="2">The sequence shown here is derived from an EMBL/GenBank/DDBJ whole genome shotgun (WGS) entry which is preliminary data.</text>
</comment>
<evidence type="ECO:0000313" key="2">
    <source>
        <dbReference type="EMBL" id="MEG3439521.1"/>
    </source>
</evidence>
<dbReference type="AlphaFoldDB" id="A0AAW9R066"/>
<keyword evidence="3" id="KW-1185">Reference proteome</keyword>
<dbReference type="EMBL" id="JBAFSM010000051">
    <property type="protein sequence ID" value="MEG3439521.1"/>
    <property type="molecule type" value="Genomic_DNA"/>
</dbReference>
<gene>
    <name evidence="2" type="ORF">V0288_20505</name>
</gene>